<organism evidence="3 4">
    <name type="scientific">Palleronia caenipelagi</name>
    <dbReference type="NCBI Taxonomy" id="2489174"/>
    <lineage>
        <taxon>Bacteria</taxon>
        <taxon>Pseudomonadati</taxon>
        <taxon>Pseudomonadota</taxon>
        <taxon>Alphaproteobacteria</taxon>
        <taxon>Rhodobacterales</taxon>
        <taxon>Roseobacteraceae</taxon>
        <taxon>Palleronia</taxon>
    </lineage>
</organism>
<dbReference type="Gene3D" id="2.40.160.90">
    <property type="match status" value="1"/>
</dbReference>
<dbReference type="AlphaFoldDB" id="A0A547Q5Q0"/>
<dbReference type="SUPFAM" id="SSF56925">
    <property type="entry name" value="OMPA-like"/>
    <property type="match status" value="1"/>
</dbReference>
<evidence type="ECO:0000256" key="1">
    <source>
        <dbReference type="SAM" id="MobiDB-lite"/>
    </source>
</evidence>
<evidence type="ECO:0000313" key="3">
    <source>
        <dbReference type="EMBL" id="TRD21726.1"/>
    </source>
</evidence>
<comment type="caution">
    <text evidence="3">The sequence shown here is derived from an EMBL/GenBank/DDBJ whole genome shotgun (WGS) entry which is preliminary data.</text>
</comment>
<feature type="domain" description="Transferrin-binding protein B C-lobe/N-lobe beta-barrel" evidence="2">
    <location>
        <begin position="168"/>
        <end position="307"/>
    </location>
</feature>
<name>A0A547Q5Q0_9RHOB</name>
<evidence type="ECO:0000259" key="2">
    <source>
        <dbReference type="Pfam" id="PF01298"/>
    </source>
</evidence>
<sequence length="308" mass="31418">MRLTATILILTLTACGGGGGGGSSDDDNISSGGGKGGTDSGDDLSDGPTNLRYTPLSAGVDRRSALTGVAVRVGSGDGDLALTRVTGSRHHGSDDLRLNIDGTSFRDADGADLYGRYRSGDAVVAIDGRQGFDGDYSYVTAYDHTYRRDGTDYAASGIVGIATDPADLPSSGQATYTGEAVVSTVRGGRVVRYGMGTSRVSADFGTGRVDATLGDFGVVSHSVDGAVGAQLDTVRLQNMRIDGNRFSGGTVRVERKGSTVDLTGVNTRSQSQGVFYGGRGDVGPPDEVGGVFTSQGASGRVTGAYLAD</sequence>
<proteinExistence type="predicted"/>
<evidence type="ECO:0000313" key="4">
    <source>
        <dbReference type="Proteomes" id="UP000318590"/>
    </source>
</evidence>
<accession>A0A547Q5Q0</accession>
<keyword evidence="4" id="KW-1185">Reference proteome</keyword>
<feature type="region of interest" description="Disordered" evidence="1">
    <location>
        <begin position="18"/>
        <end position="56"/>
    </location>
</feature>
<dbReference type="InterPro" id="IPR001677">
    <property type="entry name" value="TbpB_B_D"/>
</dbReference>
<dbReference type="PROSITE" id="PS51257">
    <property type="entry name" value="PROKAR_LIPOPROTEIN"/>
    <property type="match status" value="1"/>
</dbReference>
<dbReference type="InterPro" id="IPR011250">
    <property type="entry name" value="OMP/PagP_B-barrel"/>
</dbReference>
<dbReference type="EMBL" id="VFSV01000010">
    <property type="protein sequence ID" value="TRD21726.1"/>
    <property type="molecule type" value="Genomic_DNA"/>
</dbReference>
<protein>
    <submittedName>
        <fullName evidence="3">Transferrin-binding protein-like solute binding protein</fullName>
    </submittedName>
</protein>
<gene>
    <name evidence="3" type="ORF">FEV53_08270</name>
</gene>
<dbReference type="Pfam" id="PF01298">
    <property type="entry name" value="TbpB_B_D"/>
    <property type="match status" value="1"/>
</dbReference>
<dbReference type="Proteomes" id="UP000318590">
    <property type="component" value="Unassembled WGS sequence"/>
</dbReference>
<reference evidence="3 4" key="1">
    <citation type="submission" date="2019-06" db="EMBL/GenBank/DDBJ databases">
        <title>Paenimaribius caenipelagi gen. nov., sp. nov., isolated from a tidal flat.</title>
        <authorList>
            <person name="Yoon J.-H."/>
        </authorList>
    </citation>
    <scope>NUCLEOTIDE SEQUENCE [LARGE SCALE GENOMIC DNA]</scope>
    <source>
        <strain evidence="3 4">JBTF-M29</strain>
    </source>
</reference>
<dbReference type="RefSeq" id="WP_142834335.1">
    <property type="nucleotide sequence ID" value="NZ_VFSV01000010.1"/>
</dbReference>